<evidence type="ECO:0000313" key="8">
    <source>
        <dbReference type="EMBL" id="GAE30893.1"/>
    </source>
</evidence>
<dbReference type="GO" id="GO:0005886">
    <property type="term" value="C:plasma membrane"/>
    <property type="evidence" value="ECO:0007669"/>
    <property type="project" value="UniProtKB-SubCell"/>
</dbReference>
<reference evidence="8" key="1">
    <citation type="journal article" date="2014" name="Genome Announc.">
        <title>Draft Genome Sequences of Three Alkaliphilic Bacillus Strains, Bacillus wakoensis JCM 9140T, Bacillus akibai JCM 9157T, and Bacillus hemicellulosilyticus JCM 9152T.</title>
        <authorList>
            <person name="Yuki M."/>
            <person name="Oshima K."/>
            <person name="Suda W."/>
            <person name="Oshida Y."/>
            <person name="Kitamura K."/>
            <person name="Iida T."/>
            <person name="Hattori M."/>
            <person name="Ohkuma M."/>
        </authorList>
    </citation>
    <scope>NUCLEOTIDE SEQUENCE [LARGE SCALE GENOMIC DNA]</scope>
    <source>
        <strain evidence="8">JCM 9152</strain>
    </source>
</reference>
<evidence type="ECO:0000259" key="7">
    <source>
        <dbReference type="Pfam" id="PF09335"/>
    </source>
</evidence>
<dbReference type="STRING" id="1236971.JCM9152_2323"/>
<evidence type="ECO:0000256" key="6">
    <source>
        <dbReference type="RuleBase" id="RU366058"/>
    </source>
</evidence>
<keyword evidence="3 6" id="KW-0812">Transmembrane</keyword>
<comment type="subcellular location">
    <subcellularLocation>
        <location evidence="1 6">Cell membrane</location>
        <topology evidence="1 6">Multi-pass membrane protein</topology>
    </subcellularLocation>
</comment>
<feature type="transmembrane region" description="Helical" evidence="6">
    <location>
        <begin position="68"/>
        <end position="93"/>
    </location>
</feature>
<feature type="transmembrane region" description="Helical" evidence="6">
    <location>
        <begin position="118"/>
        <end position="139"/>
    </location>
</feature>
<evidence type="ECO:0000256" key="3">
    <source>
        <dbReference type="ARBA" id="ARBA00022692"/>
    </source>
</evidence>
<accession>W4QGX3</accession>
<dbReference type="Proteomes" id="UP000018895">
    <property type="component" value="Unassembled WGS sequence"/>
</dbReference>
<feature type="transmembrane region" description="Helical" evidence="6">
    <location>
        <begin position="35"/>
        <end position="56"/>
    </location>
</feature>
<evidence type="ECO:0000256" key="5">
    <source>
        <dbReference type="ARBA" id="ARBA00023136"/>
    </source>
</evidence>
<evidence type="ECO:0000256" key="2">
    <source>
        <dbReference type="ARBA" id="ARBA00022475"/>
    </source>
</evidence>
<evidence type="ECO:0000256" key="1">
    <source>
        <dbReference type="ARBA" id="ARBA00004651"/>
    </source>
</evidence>
<evidence type="ECO:0000256" key="4">
    <source>
        <dbReference type="ARBA" id="ARBA00022989"/>
    </source>
</evidence>
<sequence length="207" mass="23478">MKKLIILIGYIIIGFLIYQYGDSLLQWIRAGGTDYAFLTIILATLFSLFPIIPYPIIGGVLGAAYGPFIGSIITWIGSSLASIVMFSFVRYGYRGWGKKWLYHNDYVAKLTGLFERNAFMTIFLTRLIPIIPSIIVNIYSALSKVSFVRYTIASSLGKMPSMILFAVVGNTIVNEPKDLLLIAVFYGTFLAVVYFFFRLFKRREQIR</sequence>
<feature type="transmembrane region" description="Helical" evidence="6">
    <location>
        <begin position="7"/>
        <end position="29"/>
    </location>
</feature>
<dbReference type="PANTHER" id="PTHR12677">
    <property type="entry name" value="GOLGI APPARATUS MEMBRANE PROTEIN TVP38-RELATED"/>
    <property type="match status" value="1"/>
</dbReference>
<dbReference type="RefSeq" id="WP_035343959.1">
    <property type="nucleotide sequence ID" value="NZ_BAUU01000014.1"/>
</dbReference>
<dbReference type="AlphaFoldDB" id="W4QGX3"/>
<keyword evidence="2 6" id="KW-1003">Cell membrane</keyword>
<dbReference type="InterPro" id="IPR015414">
    <property type="entry name" value="TMEM64"/>
</dbReference>
<dbReference type="PANTHER" id="PTHR12677:SF59">
    <property type="entry name" value="GOLGI APPARATUS MEMBRANE PROTEIN TVP38-RELATED"/>
    <property type="match status" value="1"/>
</dbReference>
<feature type="transmembrane region" description="Helical" evidence="6">
    <location>
        <begin position="179"/>
        <end position="197"/>
    </location>
</feature>
<keyword evidence="9" id="KW-1185">Reference proteome</keyword>
<dbReference type="OrthoDB" id="2381682at2"/>
<gene>
    <name evidence="8" type="ORF">JCM9152_2323</name>
</gene>
<comment type="similarity">
    <text evidence="6">Belongs to the TVP38/TMEM64 family.</text>
</comment>
<feature type="transmembrane region" description="Helical" evidence="6">
    <location>
        <begin position="151"/>
        <end position="173"/>
    </location>
</feature>
<keyword evidence="4 6" id="KW-1133">Transmembrane helix</keyword>
<organism evidence="8 9">
    <name type="scientific">Halalkalibacter hemicellulosilyticusJCM 9152</name>
    <dbReference type="NCBI Taxonomy" id="1236971"/>
    <lineage>
        <taxon>Bacteria</taxon>
        <taxon>Bacillati</taxon>
        <taxon>Bacillota</taxon>
        <taxon>Bacilli</taxon>
        <taxon>Bacillales</taxon>
        <taxon>Bacillaceae</taxon>
        <taxon>Halalkalibacter</taxon>
    </lineage>
</organism>
<evidence type="ECO:0000313" key="9">
    <source>
        <dbReference type="Proteomes" id="UP000018895"/>
    </source>
</evidence>
<dbReference type="InterPro" id="IPR032816">
    <property type="entry name" value="VTT_dom"/>
</dbReference>
<dbReference type="EMBL" id="BAUU01000014">
    <property type="protein sequence ID" value="GAE30893.1"/>
    <property type="molecule type" value="Genomic_DNA"/>
</dbReference>
<name>W4QGX3_9BACI</name>
<proteinExistence type="inferred from homology"/>
<comment type="caution">
    <text evidence="8">The sequence shown here is derived from an EMBL/GenBank/DDBJ whole genome shotgun (WGS) entry which is preliminary data.</text>
</comment>
<keyword evidence="5 6" id="KW-0472">Membrane</keyword>
<feature type="domain" description="VTT" evidence="7">
    <location>
        <begin position="52"/>
        <end position="170"/>
    </location>
</feature>
<dbReference type="Pfam" id="PF09335">
    <property type="entry name" value="VTT_dom"/>
    <property type="match status" value="1"/>
</dbReference>
<protein>
    <recommendedName>
        <fullName evidence="6">TVP38/TMEM64 family membrane protein</fullName>
    </recommendedName>
</protein>